<keyword evidence="1" id="KW-1133">Transmembrane helix</keyword>
<proteinExistence type="predicted"/>
<gene>
    <name evidence="2" type="primary">Necator_chrII.g4220</name>
    <name evidence="2" type="ORF">RB195_016428</name>
</gene>
<keyword evidence="1" id="KW-0812">Transmembrane</keyword>
<protein>
    <submittedName>
        <fullName evidence="2">Uncharacterized protein</fullName>
    </submittedName>
</protein>
<keyword evidence="3" id="KW-1185">Reference proteome</keyword>
<name>A0ABR1C0F6_NECAM</name>
<sequence length="80" mass="9134">MQQCATATPSIEEKWITLMVLYFASAQLTVTSVMRDYPHLRRGVSSSNTALPNLLDLLRELAQNQSIRRYSIFCETLRLA</sequence>
<comment type="caution">
    <text evidence="2">The sequence shown here is derived from an EMBL/GenBank/DDBJ whole genome shotgun (WGS) entry which is preliminary data.</text>
</comment>
<keyword evidence="1" id="KW-0472">Membrane</keyword>
<dbReference type="Proteomes" id="UP001303046">
    <property type="component" value="Unassembled WGS sequence"/>
</dbReference>
<evidence type="ECO:0000313" key="2">
    <source>
        <dbReference type="EMBL" id="KAK6732049.1"/>
    </source>
</evidence>
<feature type="transmembrane region" description="Helical" evidence="1">
    <location>
        <begin position="15"/>
        <end position="34"/>
    </location>
</feature>
<dbReference type="EMBL" id="JAVFWL010000002">
    <property type="protein sequence ID" value="KAK6732049.1"/>
    <property type="molecule type" value="Genomic_DNA"/>
</dbReference>
<evidence type="ECO:0000313" key="3">
    <source>
        <dbReference type="Proteomes" id="UP001303046"/>
    </source>
</evidence>
<evidence type="ECO:0000256" key="1">
    <source>
        <dbReference type="SAM" id="Phobius"/>
    </source>
</evidence>
<organism evidence="2 3">
    <name type="scientific">Necator americanus</name>
    <name type="common">Human hookworm</name>
    <dbReference type="NCBI Taxonomy" id="51031"/>
    <lineage>
        <taxon>Eukaryota</taxon>
        <taxon>Metazoa</taxon>
        <taxon>Ecdysozoa</taxon>
        <taxon>Nematoda</taxon>
        <taxon>Chromadorea</taxon>
        <taxon>Rhabditida</taxon>
        <taxon>Rhabditina</taxon>
        <taxon>Rhabditomorpha</taxon>
        <taxon>Strongyloidea</taxon>
        <taxon>Ancylostomatidae</taxon>
        <taxon>Bunostominae</taxon>
        <taxon>Necator</taxon>
    </lineage>
</organism>
<accession>A0ABR1C0F6</accession>
<reference evidence="2 3" key="1">
    <citation type="submission" date="2023-08" db="EMBL/GenBank/DDBJ databases">
        <title>A Necator americanus chromosomal reference genome.</title>
        <authorList>
            <person name="Ilik V."/>
            <person name="Petrzelkova K.J."/>
            <person name="Pardy F."/>
            <person name="Fuh T."/>
            <person name="Niatou-Singa F.S."/>
            <person name="Gouil Q."/>
            <person name="Baker L."/>
            <person name="Ritchie M.E."/>
            <person name="Jex A.R."/>
            <person name="Gazzola D."/>
            <person name="Li H."/>
            <person name="Toshio Fujiwara R."/>
            <person name="Zhan B."/>
            <person name="Aroian R.V."/>
            <person name="Pafco B."/>
            <person name="Schwarz E.M."/>
        </authorList>
    </citation>
    <scope>NUCLEOTIDE SEQUENCE [LARGE SCALE GENOMIC DNA]</scope>
    <source>
        <strain evidence="2 3">Aroian</strain>
        <tissue evidence="2">Whole animal</tissue>
    </source>
</reference>